<protein>
    <submittedName>
        <fullName evidence="1">Uncharacterized protein</fullName>
    </submittedName>
</protein>
<name>A0A8T0P953_PANVG</name>
<gene>
    <name evidence="1" type="ORF">PVAP13_8NG123001</name>
</gene>
<reference evidence="1" key="1">
    <citation type="submission" date="2020-05" db="EMBL/GenBank/DDBJ databases">
        <title>WGS assembly of Panicum virgatum.</title>
        <authorList>
            <person name="Lovell J.T."/>
            <person name="Jenkins J."/>
            <person name="Shu S."/>
            <person name="Juenger T.E."/>
            <person name="Schmutz J."/>
        </authorList>
    </citation>
    <scope>NUCLEOTIDE SEQUENCE</scope>
    <source>
        <strain evidence="1">AP13</strain>
    </source>
</reference>
<accession>A0A8T0P953</accession>
<comment type="caution">
    <text evidence="1">The sequence shown here is derived from an EMBL/GenBank/DDBJ whole genome shotgun (WGS) entry which is preliminary data.</text>
</comment>
<keyword evidence="2" id="KW-1185">Reference proteome</keyword>
<dbReference type="EMBL" id="CM029052">
    <property type="protein sequence ID" value="KAG2558343.1"/>
    <property type="molecule type" value="Genomic_DNA"/>
</dbReference>
<dbReference type="Proteomes" id="UP000823388">
    <property type="component" value="Chromosome 8N"/>
</dbReference>
<sequence length="122" mass="13420">MNRSGAPSHHSCTLSQTACTSARKMPTTPCCSRSPYPLPHQYPTTTGFYGRRTCSLCSDIMVDLLAGRRWGSVWGAHINGAGVGTGEPRGGKKGNSWVKAWRRGMGWRVDKDDHRNSRSKNL</sequence>
<organism evidence="1 2">
    <name type="scientific">Panicum virgatum</name>
    <name type="common">Blackwell switchgrass</name>
    <dbReference type="NCBI Taxonomy" id="38727"/>
    <lineage>
        <taxon>Eukaryota</taxon>
        <taxon>Viridiplantae</taxon>
        <taxon>Streptophyta</taxon>
        <taxon>Embryophyta</taxon>
        <taxon>Tracheophyta</taxon>
        <taxon>Spermatophyta</taxon>
        <taxon>Magnoliopsida</taxon>
        <taxon>Liliopsida</taxon>
        <taxon>Poales</taxon>
        <taxon>Poaceae</taxon>
        <taxon>PACMAD clade</taxon>
        <taxon>Panicoideae</taxon>
        <taxon>Panicodae</taxon>
        <taxon>Paniceae</taxon>
        <taxon>Panicinae</taxon>
        <taxon>Panicum</taxon>
        <taxon>Panicum sect. Hiantes</taxon>
    </lineage>
</organism>
<dbReference type="AlphaFoldDB" id="A0A8T0P953"/>
<evidence type="ECO:0000313" key="1">
    <source>
        <dbReference type="EMBL" id="KAG2558343.1"/>
    </source>
</evidence>
<evidence type="ECO:0000313" key="2">
    <source>
        <dbReference type="Proteomes" id="UP000823388"/>
    </source>
</evidence>
<proteinExistence type="predicted"/>